<dbReference type="SUPFAM" id="SSF52096">
    <property type="entry name" value="ClpP/crotonase"/>
    <property type="match status" value="1"/>
</dbReference>
<dbReference type="Gene3D" id="3.90.226.10">
    <property type="entry name" value="2-enoyl-CoA Hydratase, Chain A, domain 1"/>
    <property type="match status" value="1"/>
</dbReference>
<evidence type="ECO:0000313" key="2">
    <source>
        <dbReference type="Proteomes" id="UP000078302"/>
    </source>
</evidence>
<dbReference type="Proteomes" id="UP000078302">
    <property type="component" value="Unassembled WGS sequence"/>
</dbReference>
<name>A0A179BPK5_ACIFR</name>
<reference evidence="1 2" key="1">
    <citation type="submission" date="2016-04" db="EMBL/GenBank/DDBJ databases">
        <title>Acidithiobacillus ferrooxidans genome sequencing and assembly.</title>
        <authorList>
            <person name="Zhou Z."/>
        </authorList>
    </citation>
    <scope>NUCLEOTIDE SEQUENCE [LARGE SCALE GENOMIC DNA]</scope>
    <source>
        <strain evidence="1 2">BY0502</strain>
    </source>
</reference>
<organism evidence="1 2">
    <name type="scientific">Acidithiobacillus ferrooxidans</name>
    <name type="common">Thiobacillus ferrooxidans</name>
    <dbReference type="NCBI Taxonomy" id="920"/>
    <lineage>
        <taxon>Bacteria</taxon>
        <taxon>Pseudomonadati</taxon>
        <taxon>Pseudomonadota</taxon>
        <taxon>Acidithiobacillia</taxon>
        <taxon>Acidithiobacillales</taxon>
        <taxon>Acidithiobacillaceae</taxon>
        <taxon>Acidithiobacillus</taxon>
    </lineage>
</organism>
<dbReference type="InterPro" id="IPR029045">
    <property type="entry name" value="ClpP/crotonase-like_dom_sf"/>
</dbReference>
<accession>A0A179BPK5</accession>
<dbReference type="AlphaFoldDB" id="A0A179BPK5"/>
<keyword evidence="2" id="KW-1185">Reference proteome</keyword>
<dbReference type="EMBL" id="LVXZ01000012">
    <property type="protein sequence ID" value="OAP93349.1"/>
    <property type="molecule type" value="Genomic_DNA"/>
</dbReference>
<comment type="caution">
    <text evidence="1">The sequence shown here is derived from an EMBL/GenBank/DDBJ whole genome shotgun (WGS) entry which is preliminary data.</text>
</comment>
<evidence type="ECO:0000313" key="1">
    <source>
        <dbReference type="EMBL" id="OAP93349.1"/>
    </source>
</evidence>
<protein>
    <submittedName>
        <fullName evidence="1">Uncharacterized protein</fullName>
    </submittedName>
</protein>
<gene>
    <name evidence="1" type="ORF">A4H96_00985</name>
</gene>
<proteinExistence type="predicted"/>
<sequence length="241" mass="27020">MAVVPINILLGVIIVMLIASPTSQLSKLHLSKFHALAPKVISGQAFIEGIINRSFYEAVKKDAADGATDYDLDSPGGNYIYAKKIVKIINDNHGTVDLEGGMCGSSCVYIYAYSKKHKSLYNTYFLFHRGYVGWDTSISRIQRALHNIGIGKEPYKPTIMQAWITHMSPKLENYLSECSQNPTTVHKGIWLTYHQIVKIEKGAMNSSCNNIWHSETPKWLTKNIGYIPFGMKNNQLMGQAF</sequence>